<dbReference type="PROSITE" id="PS50943">
    <property type="entry name" value="HTH_CROC1"/>
    <property type="match status" value="1"/>
</dbReference>
<evidence type="ECO:0000259" key="1">
    <source>
        <dbReference type="PROSITE" id="PS50943"/>
    </source>
</evidence>
<dbReference type="RefSeq" id="WP_003148039.1">
    <property type="nucleotide sequence ID" value="NZ_GL883586.1"/>
</dbReference>
<dbReference type="CDD" id="cd00093">
    <property type="entry name" value="HTH_XRE"/>
    <property type="match status" value="1"/>
</dbReference>
<dbReference type="GO" id="GO:0003677">
    <property type="term" value="F:DNA binding"/>
    <property type="evidence" value="ECO:0007669"/>
    <property type="project" value="InterPro"/>
</dbReference>
<name>A0AA87AJL6_9BACL</name>
<protein>
    <recommendedName>
        <fullName evidence="1">HTH cro/C1-type domain-containing protein</fullName>
    </recommendedName>
</protein>
<dbReference type="SMART" id="SM00530">
    <property type="entry name" value="HTH_XRE"/>
    <property type="match status" value="1"/>
</dbReference>
<dbReference type="Gene3D" id="1.10.260.40">
    <property type="entry name" value="lambda repressor-like DNA-binding domains"/>
    <property type="match status" value="1"/>
</dbReference>
<dbReference type="EMBL" id="ACRO01000047">
    <property type="protein sequence ID" value="EGF86056.1"/>
    <property type="molecule type" value="Genomic_DNA"/>
</dbReference>
<evidence type="ECO:0000313" key="3">
    <source>
        <dbReference type="Proteomes" id="UP000004773"/>
    </source>
</evidence>
<feature type="domain" description="HTH cro/C1-type" evidence="1">
    <location>
        <begin position="8"/>
        <end position="63"/>
    </location>
</feature>
<accession>A0AA87AJL6</accession>
<gene>
    <name evidence="2" type="ORF">HMPREF0428_01858</name>
</gene>
<dbReference type="InterPro" id="IPR001387">
    <property type="entry name" value="Cro/C1-type_HTH"/>
</dbReference>
<reference evidence="2 3" key="1">
    <citation type="submission" date="2011-03" db="EMBL/GenBank/DDBJ databases">
        <title>The Genome Sequence of Gemella haemolysans M341.</title>
        <authorList>
            <consortium name="The Broad Institute Genome Sequencing Platform"/>
            <consortium name="The Broad Institute Genome Sequencing Center for Infectious Disease"/>
            <person name="Earl A."/>
            <person name="Ward D."/>
            <person name="Feldgarden M."/>
            <person name="Gevers D."/>
            <person name="Sibley C.D."/>
            <person name="Field T.R."/>
            <person name="Grinwis M."/>
            <person name="Eshaghurshan C.S."/>
            <person name="Surette M.G."/>
            <person name="Young S.K."/>
            <person name="Zeng Q."/>
            <person name="Gargeya S."/>
            <person name="Fitzgerald M."/>
            <person name="Haas B."/>
            <person name="Abouelleil A."/>
            <person name="Alvarado L."/>
            <person name="Arachchi H.M."/>
            <person name="Berlin A."/>
            <person name="Brown A."/>
            <person name="Chapman S.B."/>
            <person name="Chen Z."/>
            <person name="Dunbar C."/>
            <person name="Freedman E."/>
            <person name="Gearin G."/>
            <person name="Gellesch M."/>
            <person name="Goldberg J."/>
            <person name="Griggs A."/>
            <person name="Gujja S."/>
            <person name="Heilman E.R."/>
            <person name="Heiman D."/>
            <person name="Howarth C."/>
            <person name="Larson L."/>
            <person name="Lui A."/>
            <person name="MacDonald P.J.P."/>
            <person name="Mehta T."/>
            <person name="Montmayeur A."/>
            <person name="Murphy C."/>
            <person name="Neiman D."/>
            <person name="Pearson M."/>
            <person name="Priest M."/>
            <person name="Roberts A."/>
            <person name="Saif S."/>
            <person name="Shea T."/>
            <person name="Shenoy N."/>
            <person name="Sisk P."/>
            <person name="Stolte C."/>
            <person name="Sykes S."/>
            <person name="White J."/>
            <person name="Yandava C."/>
            <person name="Wortman J."/>
            <person name="Nusbaum C."/>
            <person name="Birren B."/>
        </authorList>
    </citation>
    <scope>NUCLEOTIDE SEQUENCE [LARGE SCALE GENOMIC DNA]</scope>
    <source>
        <strain evidence="2 3">M341</strain>
    </source>
</reference>
<organism evidence="2 3">
    <name type="scientific">Gemella haemolysans M341</name>
    <dbReference type="NCBI Taxonomy" id="562981"/>
    <lineage>
        <taxon>Bacteria</taxon>
        <taxon>Bacillati</taxon>
        <taxon>Bacillota</taxon>
        <taxon>Bacilli</taxon>
        <taxon>Bacillales</taxon>
        <taxon>Gemellaceae</taxon>
        <taxon>Gemella</taxon>
    </lineage>
</organism>
<dbReference type="SUPFAM" id="SSF47413">
    <property type="entry name" value="lambda repressor-like DNA-binding domains"/>
    <property type="match status" value="1"/>
</dbReference>
<sequence>MKAFYLEVKEQLEHKGMTIYRLSKETGIFEQTLYSMFNGNTSSPQLDNAVKIAKVLDIDLNKLKVGD</sequence>
<dbReference type="InterPro" id="IPR010982">
    <property type="entry name" value="Lambda_DNA-bd_dom_sf"/>
</dbReference>
<dbReference type="Proteomes" id="UP000004773">
    <property type="component" value="Unassembled WGS sequence"/>
</dbReference>
<dbReference type="Pfam" id="PF01381">
    <property type="entry name" value="HTH_3"/>
    <property type="match status" value="1"/>
</dbReference>
<proteinExistence type="predicted"/>
<evidence type="ECO:0000313" key="2">
    <source>
        <dbReference type="EMBL" id="EGF86056.1"/>
    </source>
</evidence>
<comment type="caution">
    <text evidence="2">The sequence shown here is derived from an EMBL/GenBank/DDBJ whole genome shotgun (WGS) entry which is preliminary data.</text>
</comment>
<dbReference type="AlphaFoldDB" id="A0AA87AJL6"/>